<dbReference type="Gene3D" id="1.20.140.10">
    <property type="entry name" value="Butyryl-CoA Dehydrogenase, subunit A, domain 3"/>
    <property type="match status" value="1"/>
</dbReference>
<evidence type="ECO:0000256" key="4">
    <source>
        <dbReference type="ARBA" id="ARBA00022827"/>
    </source>
</evidence>
<dbReference type="InterPro" id="IPR006089">
    <property type="entry name" value="Acyl-CoA_DH_CS"/>
</dbReference>
<dbReference type="SUPFAM" id="SSF56645">
    <property type="entry name" value="Acyl-CoA dehydrogenase NM domain-like"/>
    <property type="match status" value="1"/>
</dbReference>
<dbReference type="InterPro" id="IPR013786">
    <property type="entry name" value="AcylCoA_DH/ox_N"/>
</dbReference>
<evidence type="ECO:0000259" key="8">
    <source>
        <dbReference type="Pfam" id="PF02770"/>
    </source>
</evidence>
<evidence type="ECO:0000259" key="7">
    <source>
        <dbReference type="Pfam" id="PF00441"/>
    </source>
</evidence>
<dbReference type="Pfam" id="PF00441">
    <property type="entry name" value="Acyl-CoA_dh_1"/>
    <property type="match status" value="1"/>
</dbReference>
<dbReference type="GO" id="GO:0050660">
    <property type="term" value="F:flavin adenine dinucleotide binding"/>
    <property type="evidence" value="ECO:0007669"/>
    <property type="project" value="InterPro"/>
</dbReference>
<dbReference type="SUPFAM" id="SSF47203">
    <property type="entry name" value="Acyl-CoA dehydrogenase C-terminal domain-like"/>
    <property type="match status" value="1"/>
</dbReference>
<dbReference type="InterPro" id="IPR006091">
    <property type="entry name" value="Acyl-CoA_Oxase/DH_mid-dom"/>
</dbReference>
<dbReference type="PANTHER" id="PTHR43884:SF22">
    <property type="entry name" value="BLR3437 PROTEIN"/>
    <property type="match status" value="1"/>
</dbReference>
<evidence type="ECO:0000256" key="5">
    <source>
        <dbReference type="ARBA" id="ARBA00023002"/>
    </source>
</evidence>
<dbReference type="PROSITE" id="PS00072">
    <property type="entry name" value="ACYL_COA_DH_1"/>
    <property type="match status" value="1"/>
</dbReference>
<dbReference type="InterPro" id="IPR037069">
    <property type="entry name" value="AcylCoA_DH/ox_N_sf"/>
</dbReference>
<dbReference type="InterPro" id="IPR046373">
    <property type="entry name" value="Acyl-CoA_Oxase/DH_mid-dom_sf"/>
</dbReference>
<dbReference type="InterPro" id="IPR009075">
    <property type="entry name" value="AcylCo_DH/oxidase_C"/>
</dbReference>
<dbReference type="AlphaFoldDB" id="A0A8J2YZ78"/>
<reference evidence="10" key="1">
    <citation type="journal article" date="2014" name="Int. J. Syst. Evol. Microbiol.">
        <title>Complete genome sequence of Corynebacterium casei LMG S-19264T (=DSM 44701T), isolated from a smear-ripened cheese.</title>
        <authorList>
            <consortium name="US DOE Joint Genome Institute (JGI-PGF)"/>
            <person name="Walter F."/>
            <person name="Albersmeier A."/>
            <person name="Kalinowski J."/>
            <person name="Ruckert C."/>
        </authorList>
    </citation>
    <scope>NUCLEOTIDE SEQUENCE</scope>
    <source>
        <strain evidence="10">CGMCC 1.15725</strain>
    </source>
</reference>
<evidence type="ECO:0000256" key="2">
    <source>
        <dbReference type="ARBA" id="ARBA00009347"/>
    </source>
</evidence>
<protein>
    <submittedName>
        <fullName evidence="10">Acyl-CoA dehydrogenase</fullName>
    </submittedName>
</protein>
<dbReference type="RefSeq" id="WP_189050618.1">
    <property type="nucleotide sequence ID" value="NZ_BMJQ01000014.1"/>
</dbReference>
<dbReference type="PANTHER" id="PTHR43884">
    <property type="entry name" value="ACYL-COA DEHYDROGENASE"/>
    <property type="match status" value="1"/>
</dbReference>
<evidence type="ECO:0000313" key="11">
    <source>
        <dbReference type="Proteomes" id="UP000646365"/>
    </source>
</evidence>
<keyword evidence="11" id="KW-1185">Reference proteome</keyword>
<dbReference type="GO" id="GO:0003995">
    <property type="term" value="F:acyl-CoA dehydrogenase activity"/>
    <property type="evidence" value="ECO:0007669"/>
    <property type="project" value="InterPro"/>
</dbReference>
<evidence type="ECO:0000256" key="6">
    <source>
        <dbReference type="RuleBase" id="RU362125"/>
    </source>
</evidence>
<dbReference type="Pfam" id="PF02770">
    <property type="entry name" value="Acyl-CoA_dh_M"/>
    <property type="match status" value="1"/>
</dbReference>
<evidence type="ECO:0000313" key="10">
    <source>
        <dbReference type="EMBL" id="GGF36350.1"/>
    </source>
</evidence>
<dbReference type="EMBL" id="BMJQ01000014">
    <property type="protein sequence ID" value="GGF36350.1"/>
    <property type="molecule type" value="Genomic_DNA"/>
</dbReference>
<keyword evidence="5 6" id="KW-0560">Oxidoreductase</keyword>
<sequence length="395" mass="42328">MADKSFLSWPFFEDRHRRLAERLEAWAGGMVDNLPHGDLDRTCRALVTALGSAGFLAEAVPEAGTNAQGADALDVRSLCLVREILARHSALADFAFAMQGLGTGSITLFGTEAQRERYLPAVRAGHAIAAFALSEPDAGSDVAAMTMAATRVAGGWRLDGLKTWISNGGIADHYVVFARVDGVPGTKGIAAFVVDARTPGLEIAERIEVIAPHPLATLRFDGCVVPDTALLGQPGEGFKIAMATLDVFRPTVGAAALGMARCALDEAVARAKTRIIGGKPLAEQQLIQAKFADMALEIDAAALLVYRAAWTRDVRRQRITREAAMAKLYATEAAQRVIDEAVQIFGGLGVKQGVKVEELYREIRALRIYEGASEVQKLIIARQILQGQTLQEVAP</sequence>
<accession>A0A8J2YZ78</accession>
<comment type="similarity">
    <text evidence="2 6">Belongs to the acyl-CoA dehydrogenase family.</text>
</comment>
<dbReference type="InterPro" id="IPR036250">
    <property type="entry name" value="AcylCo_DH-like_C"/>
</dbReference>
<comment type="caution">
    <text evidence="10">The sequence shown here is derived from an EMBL/GenBank/DDBJ whole genome shotgun (WGS) entry which is preliminary data.</text>
</comment>
<dbReference type="InterPro" id="IPR009100">
    <property type="entry name" value="AcylCoA_DH/oxidase_NM_dom_sf"/>
</dbReference>
<proteinExistence type="inferred from homology"/>
<dbReference type="Proteomes" id="UP000646365">
    <property type="component" value="Unassembled WGS sequence"/>
</dbReference>
<comment type="cofactor">
    <cofactor evidence="1 6">
        <name>FAD</name>
        <dbReference type="ChEBI" id="CHEBI:57692"/>
    </cofactor>
</comment>
<feature type="domain" description="Acyl-CoA dehydrogenase/oxidase C-terminal" evidence="7">
    <location>
        <begin position="235"/>
        <end position="385"/>
    </location>
</feature>
<keyword evidence="3 6" id="KW-0285">Flavoprotein</keyword>
<dbReference type="Gene3D" id="2.40.110.10">
    <property type="entry name" value="Butyryl-CoA Dehydrogenase, subunit A, domain 2"/>
    <property type="match status" value="1"/>
</dbReference>
<gene>
    <name evidence="10" type="ORF">GCM10011611_48510</name>
</gene>
<reference evidence="10" key="2">
    <citation type="submission" date="2020-09" db="EMBL/GenBank/DDBJ databases">
        <authorList>
            <person name="Sun Q."/>
            <person name="Zhou Y."/>
        </authorList>
    </citation>
    <scope>NUCLEOTIDE SEQUENCE</scope>
    <source>
        <strain evidence="10">CGMCC 1.15725</strain>
    </source>
</reference>
<evidence type="ECO:0000256" key="3">
    <source>
        <dbReference type="ARBA" id="ARBA00022630"/>
    </source>
</evidence>
<keyword evidence="4 6" id="KW-0274">FAD</keyword>
<dbReference type="Gene3D" id="1.10.540.10">
    <property type="entry name" value="Acyl-CoA dehydrogenase/oxidase, N-terminal domain"/>
    <property type="match status" value="1"/>
</dbReference>
<name>A0A8J2YZ78_9PROT</name>
<feature type="domain" description="Acyl-CoA dehydrogenase/oxidase N-terminal" evidence="9">
    <location>
        <begin position="43"/>
        <end position="125"/>
    </location>
</feature>
<organism evidence="10 11">
    <name type="scientific">Aliidongia dinghuensis</name>
    <dbReference type="NCBI Taxonomy" id="1867774"/>
    <lineage>
        <taxon>Bacteria</taxon>
        <taxon>Pseudomonadati</taxon>
        <taxon>Pseudomonadota</taxon>
        <taxon>Alphaproteobacteria</taxon>
        <taxon>Rhodospirillales</taxon>
        <taxon>Dongiaceae</taxon>
        <taxon>Aliidongia</taxon>
    </lineage>
</organism>
<evidence type="ECO:0000256" key="1">
    <source>
        <dbReference type="ARBA" id="ARBA00001974"/>
    </source>
</evidence>
<dbReference type="FunFam" id="1.20.140.10:FF:000001">
    <property type="entry name" value="Acyl-CoA dehydrogenase"/>
    <property type="match status" value="1"/>
</dbReference>
<evidence type="ECO:0000259" key="9">
    <source>
        <dbReference type="Pfam" id="PF02771"/>
    </source>
</evidence>
<feature type="domain" description="Acyl-CoA oxidase/dehydrogenase middle" evidence="8">
    <location>
        <begin position="130"/>
        <end position="222"/>
    </location>
</feature>
<dbReference type="Pfam" id="PF02771">
    <property type="entry name" value="Acyl-CoA_dh_N"/>
    <property type="match status" value="1"/>
</dbReference>